<dbReference type="InterPro" id="IPR004104">
    <property type="entry name" value="Gfo/Idh/MocA-like_OxRdtase_C"/>
</dbReference>
<evidence type="ECO:0000259" key="4">
    <source>
        <dbReference type="Pfam" id="PF02894"/>
    </source>
</evidence>
<dbReference type="Proteomes" id="UP000184442">
    <property type="component" value="Unassembled WGS sequence"/>
</dbReference>
<evidence type="ECO:0000259" key="3">
    <source>
        <dbReference type="Pfam" id="PF01408"/>
    </source>
</evidence>
<dbReference type="OrthoDB" id="9815825at2"/>
<dbReference type="Pfam" id="PF02894">
    <property type="entry name" value="GFO_IDH_MocA_C"/>
    <property type="match status" value="1"/>
</dbReference>
<dbReference type="SUPFAM" id="SSF51735">
    <property type="entry name" value="NAD(P)-binding Rossmann-fold domains"/>
    <property type="match status" value="1"/>
</dbReference>
<dbReference type="InterPro" id="IPR036291">
    <property type="entry name" value="NAD(P)-bd_dom_sf"/>
</dbReference>
<keyword evidence="6" id="KW-1185">Reference proteome</keyword>
<evidence type="ECO:0000313" key="6">
    <source>
        <dbReference type="Proteomes" id="UP000184442"/>
    </source>
</evidence>
<dbReference type="GO" id="GO:0016491">
    <property type="term" value="F:oxidoreductase activity"/>
    <property type="evidence" value="ECO:0007669"/>
    <property type="project" value="UniProtKB-KW"/>
</dbReference>
<dbReference type="PANTHER" id="PTHR43708:SF5">
    <property type="entry name" value="CONSERVED EXPRESSED OXIDOREDUCTASE (EUROFUNG)-RELATED"/>
    <property type="match status" value="1"/>
</dbReference>
<dbReference type="Pfam" id="PF01408">
    <property type="entry name" value="GFO_IDH_MocA"/>
    <property type="match status" value="1"/>
</dbReference>
<dbReference type="InterPro" id="IPR000683">
    <property type="entry name" value="Gfo/Idh/MocA-like_OxRdtase_N"/>
</dbReference>
<sequence length="389" mass="43346">MEKIVIGMVGCGYAAFLHGNGFEKVCGLPIRLKTICGTTLSKAEAVRDRYGFEKACTDFDELINDPEINVIDILTPTNLHIPMAIKALKAGKHVICEKPLTGYFGEPGQENVGKTVPKSVMYEKVLQEMEELKKVIEESKKKFFYAENFVFATPVQRAAEILTNKKSKITFMRGDEFIIGSSSPLAGKWNKFGGGTMMRNATHIITAMLWLKKKEAEARGENITIKSIVADCGFITECLTEEEHKYVKSHPEDVEDLASVMITFSDGTKCLATSSDSILGGSKNEIEIFTNDSSMRCHLTQNDLLDAYMADEKGLENVYYAELLPSKLGWNKVFVSDEIIRGYTGELQSFAESIAHDKEPESGFDLAYETMKVLYSAYVSAEEGRRVTF</sequence>
<evidence type="ECO:0000313" key="5">
    <source>
        <dbReference type="EMBL" id="SHJ20375.1"/>
    </source>
</evidence>
<dbReference type="InterPro" id="IPR051317">
    <property type="entry name" value="Gfo/Idh/MocA_oxidoreduct"/>
</dbReference>
<dbReference type="STRING" id="1122184.SAMN02745176_02765"/>
<accession>A0A1M6HDV6</accession>
<dbReference type="SUPFAM" id="SSF55347">
    <property type="entry name" value="Glyceraldehyde-3-phosphate dehydrogenase-like, C-terminal domain"/>
    <property type="match status" value="1"/>
</dbReference>
<dbReference type="AlphaFoldDB" id="A0A1M6HDV6"/>
<evidence type="ECO:0000256" key="1">
    <source>
        <dbReference type="ARBA" id="ARBA00010928"/>
    </source>
</evidence>
<dbReference type="EMBL" id="FQZS01000020">
    <property type="protein sequence ID" value="SHJ20375.1"/>
    <property type="molecule type" value="Genomic_DNA"/>
</dbReference>
<dbReference type="Gene3D" id="3.40.50.720">
    <property type="entry name" value="NAD(P)-binding Rossmann-like Domain"/>
    <property type="match status" value="1"/>
</dbReference>
<dbReference type="Gene3D" id="3.30.360.10">
    <property type="entry name" value="Dihydrodipicolinate Reductase, domain 2"/>
    <property type="match status" value="1"/>
</dbReference>
<feature type="domain" description="Gfo/Idh/MocA-like oxidoreductase C-terminal" evidence="4">
    <location>
        <begin position="188"/>
        <end position="388"/>
    </location>
</feature>
<evidence type="ECO:0000256" key="2">
    <source>
        <dbReference type="ARBA" id="ARBA00023002"/>
    </source>
</evidence>
<organism evidence="5 6">
    <name type="scientific">Lutispora thermophila DSM 19022</name>
    <dbReference type="NCBI Taxonomy" id="1122184"/>
    <lineage>
        <taxon>Bacteria</taxon>
        <taxon>Bacillati</taxon>
        <taxon>Bacillota</taxon>
        <taxon>Clostridia</taxon>
        <taxon>Lutisporales</taxon>
        <taxon>Lutisporaceae</taxon>
        <taxon>Lutispora</taxon>
    </lineage>
</organism>
<dbReference type="GO" id="GO:0000166">
    <property type="term" value="F:nucleotide binding"/>
    <property type="evidence" value="ECO:0007669"/>
    <property type="project" value="InterPro"/>
</dbReference>
<reference evidence="5 6" key="1">
    <citation type="submission" date="2016-11" db="EMBL/GenBank/DDBJ databases">
        <authorList>
            <person name="Jaros S."/>
            <person name="Januszkiewicz K."/>
            <person name="Wedrychowicz H."/>
        </authorList>
    </citation>
    <scope>NUCLEOTIDE SEQUENCE [LARGE SCALE GENOMIC DNA]</scope>
    <source>
        <strain evidence="5 6">DSM 19022</strain>
    </source>
</reference>
<feature type="domain" description="Gfo/Idh/MocA-like oxidoreductase N-terminal" evidence="3">
    <location>
        <begin position="6"/>
        <end position="101"/>
    </location>
</feature>
<gene>
    <name evidence="5" type="ORF">SAMN02745176_02765</name>
</gene>
<name>A0A1M6HDV6_9FIRM</name>
<protein>
    <submittedName>
        <fullName evidence="5">Predicted dehydrogenase</fullName>
    </submittedName>
</protein>
<comment type="similarity">
    <text evidence="1">Belongs to the Gfo/Idh/MocA family.</text>
</comment>
<dbReference type="PANTHER" id="PTHR43708">
    <property type="entry name" value="CONSERVED EXPRESSED OXIDOREDUCTASE (EUROFUNG)"/>
    <property type="match status" value="1"/>
</dbReference>
<dbReference type="RefSeq" id="WP_073026758.1">
    <property type="nucleotide sequence ID" value="NZ_FQZS01000020.1"/>
</dbReference>
<keyword evidence="2" id="KW-0560">Oxidoreductase</keyword>
<proteinExistence type="inferred from homology"/>